<dbReference type="EMBL" id="CP143423">
    <property type="protein sequence ID" value="WVX47979.1"/>
    <property type="molecule type" value="Genomic_DNA"/>
</dbReference>
<dbReference type="RefSeq" id="WP_187429701.1">
    <property type="nucleotide sequence ID" value="NZ_CP143423.1"/>
</dbReference>
<accession>A0ABZ2BSY7</accession>
<keyword evidence="2" id="KW-1185">Reference proteome</keyword>
<gene>
    <name evidence="1" type="ORF">ROLI_010560</name>
</gene>
<reference evidence="2" key="2">
    <citation type="submission" date="2024-01" db="EMBL/GenBank/DDBJ databases">
        <title>Roseobacter fucihabitans sp. nov., isolated from the brown alga Fucus spiralis.</title>
        <authorList>
            <person name="Hahnke S."/>
            <person name="Berger M."/>
            <person name="Schlingloff A."/>
            <person name="Athale I."/>
            <person name="Neumann-Schaal M."/>
            <person name="Adenaya A."/>
            <person name="Poehlein A."/>
            <person name="Daniel R."/>
            <person name="Pertersen J."/>
            <person name="Brinkhoff T."/>
        </authorList>
    </citation>
    <scope>NUCLEOTIDE SEQUENCE [LARGE SCALE GENOMIC DNA]</scope>
    <source>
        <strain evidence="2">B14</strain>
    </source>
</reference>
<reference evidence="1 2" key="1">
    <citation type="submission" date="2015-07" db="EMBL/GenBank/DDBJ databases">
        <authorList>
            <person name="Voget S."/>
            <person name="Dogs M."/>
            <person name="Brinkhoff T.H."/>
            <person name="Daniel R."/>
        </authorList>
    </citation>
    <scope>NUCLEOTIDE SEQUENCE [LARGE SCALE GENOMIC DNA]</scope>
    <source>
        <strain evidence="1 2">B14</strain>
    </source>
</reference>
<name>A0ABZ2BSY7_9RHOB</name>
<evidence type="ECO:0000313" key="1">
    <source>
        <dbReference type="EMBL" id="WVX47979.1"/>
    </source>
</evidence>
<protein>
    <recommendedName>
        <fullName evidence="3">Bro-N domain-containing protein</fullName>
    </recommendedName>
</protein>
<evidence type="ECO:0000313" key="2">
    <source>
        <dbReference type="Proteomes" id="UP001318682"/>
    </source>
</evidence>
<organism evidence="1 2">
    <name type="scientific">Roseobacter fucihabitans</name>
    <dbReference type="NCBI Taxonomy" id="1537242"/>
    <lineage>
        <taxon>Bacteria</taxon>
        <taxon>Pseudomonadati</taxon>
        <taxon>Pseudomonadota</taxon>
        <taxon>Alphaproteobacteria</taxon>
        <taxon>Rhodobacterales</taxon>
        <taxon>Roseobacteraceae</taxon>
        <taxon>Roseobacter</taxon>
    </lineage>
</organism>
<proteinExistence type="predicted"/>
<evidence type="ECO:0008006" key="3">
    <source>
        <dbReference type="Google" id="ProtNLM"/>
    </source>
</evidence>
<sequence length="270" mass="30494">MDNSVDDGGAALFTDDYEHDVAIYNDFDSDKTVDFIKTNGNIWFPASDVVELLGTNTNETGNTGRSLKRLDHPDIIKVKDTSFRFTDGRRNRGSFISPRAIMVFADGKTKNFNPIKANAFVAWMEDELLEGLDASHWSPAKREIELLEPVFRKITYEKPEDKPELDVLRPVGRYLPLINMSPLRPDEIEFCLCEDERNGLGRCWCRRKGGIRTYMQQQIEVAGEPDCVIDDHDTFVVTTEIVTVSRIRTLNVTISSSPLRTSSSTSCSTS</sequence>
<dbReference type="Proteomes" id="UP001318682">
    <property type="component" value="Chromosome"/>
</dbReference>